<accession>A0A382R9C6</accession>
<evidence type="ECO:0008006" key="2">
    <source>
        <dbReference type="Google" id="ProtNLM"/>
    </source>
</evidence>
<evidence type="ECO:0000313" key="1">
    <source>
        <dbReference type="EMBL" id="SVC93618.1"/>
    </source>
</evidence>
<feature type="non-terminal residue" evidence="1">
    <location>
        <position position="1"/>
    </location>
</feature>
<dbReference type="AlphaFoldDB" id="A0A382R9C6"/>
<sequence>TVETDVRKAKRGVPIGFSKTKKALNITDEGAKIYREVVEASNISQITCDFKETKMMYIDSEMNLWPCNHIAATKQEDMTHYNKLEKEYGIGWNNLEQHTAEDIFYHEYFQNILPLTWKDPSHELCTFECRKMCGGGLHSKAWDAATNREEL</sequence>
<dbReference type="EMBL" id="UINC01119644">
    <property type="protein sequence ID" value="SVC93618.1"/>
    <property type="molecule type" value="Genomic_DNA"/>
</dbReference>
<reference evidence="1" key="1">
    <citation type="submission" date="2018-05" db="EMBL/GenBank/DDBJ databases">
        <authorList>
            <person name="Lanie J.A."/>
            <person name="Ng W.-L."/>
            <person name="Kazmierczak K.M."/>
            <person name="Andrzejewski T.M."/>
            <person name="Davidsen T.M."/>
            <person name="Wayne K.J."/>
            <person name="Tettelin H."/>
            <person name="Glass J.I."/>
            <person name="Rusch D."/>
            <person name="Podicherti R."/>
            <person name="Tsui H.-C.T."/>
            <person name="Winkler M.E."/>
        </authorList>
    </citation>
    <scope>NUCLEOTIDE SEQUENCE</scope>
</reference>
<proteinExistence type="predicted"/>
<organism evidence="1">
    <name type="scientific">marine metagenome</name>
    <dbReference type="NCBI Taxonomy" id="408172"/>
    <lineage>
        <taxon>unclassified sequences</taxon>
        <taxon>metagenomes</taxon>
        <taxon>ecological metagenomes</taxon>
    </lineage>
</organism>
<gene>
    <name evidence="1" type="ORF">METZ01_LOCUS346472</name>
</gene>
<protein>
    <recommendedName>
        <fullName evidence="2">4Fe4S-binding SPASM domain-containing protein</fullName>
    </recommendedName>
</protein>
<name>A0A382R9C6_9ZZZZ</name>